<comment type="caution">
    <text evidence="9">The sequence shown here is derived from an EMBL/GenBank/DDBJ whole genome shotgun (WGS) entry which is preliminary data.</text>
</comment>
<dbReference type="InterPro" id="IPR036875">
    <property type="entry name" value="Znf_CCHC_sf"/>
</dbReference>
<dbReference type="PROSITE" id="PS01358">
    <property type="entry name" value="ZF_RANBP2_1"/>
    <property type="match status" value="5"/>
</dbReference>
<gene>
    <name evidence="9" type="ORF">BGAL_0031g00230</name>
</gene>
<evidence type="ECO:0000313" key="9">
    <source>
        <dbReference type="EMBL" id="THV54249.1"/>
    </source>
</evidence>
<feature type="region of interest" description="Disordered" evidence="6">
    <location>
        <begin position="79"/>
        <end position="145"/>
    </location>
</feature>
<feature type="region of interest" description="Disordered" evidence="6">
    <location>
        <begin position="583"/>
        <end position="660"/>
    </location>
</feature>
<keyword evidence="3" id="KW-0862">Zinc</keyword>
<sequence>MSDHSYMEGLEAMGHKAHSDGIGYSAIYSWYGQAMDRLQSDGSKMSEEFRSLTAKVETWKHFWPDEPFFAGISLKSTSRQSFEPKDQNQTKKPVKISTSSSLEQHSSQETLTTFSPTAGSSKQPIILDPSQSPIKSQQGSHGNRKRDYKRYLNEICANCNMRGHILSYCVAPVDEFGFISGCPVCNTKGHLFDDCPKAMFTMRRTNCPPIRWSKDIRNIPQFRSRIQHPWTYDFSLKQTGKFEISYDDFGRPKGLYPDPAWKTPDKVLSQAYPRTMDIILPRLWHFHSRLNRKSADLGHKFEVFLKSMSETASDNEMITCEIVRLAEALEDISEFELKEARGESLSIQMSSDITTKQAKELEFEAKLNAYHVSENHHPRNHDSSPDNERTVTSTDEKGKGKAIDVHSPSFSHRYGEEEQRMYQNYGQRYAPDNPFNEGTSSDALSENTRSSENLVARKEFGSNLTPAVENYKRRDLSSPEQVPDCVPFDTDTRSSGQSEQGKNQLSKFVEFKYEQSKEQKQLEKRISNLRRDLKEINSFEKRVEMLTTNQCNQIKTKELKERELRVLLEIRSRYVIYPEPTAGSEISTSETRQSFGAPVKQAPSLEYPEDCHNSSSGGSSNSSKKSSTGEELPLGGFQVKNLKSKNTGRNPAMSTSSVPRHLQRFPFASIRKSPLSYVQTASSVGVQDSNGNNDSTSPGESRSSLVVNQDPSPALNRRQKAKGVSNRKLTRSSSDARTVVSAAKTMMIIPRPQSLRRPKSVAESQDPFLASNEIQIESLANVHSKPPTNPTQVAASSSKRINKETIIYEPKELNHLQLSDEVKNQPRLIPGPTESRDLPTSIDNSQNLSSALNGKQADHVANTSIELASRDAQNISKVDDINQDTIKLKENYPQKSSRSYIPPFKAKQMLSSTEKSLSTLQQANSKAPSPIYEPPHKREKQLPPDNEHQSSSLEEDTTNHGNSPTPVDIPPQMRITQPTSKDESPPPMTQSPIKIIEPEQPSSTNSSISKNQQLLGPQSAYAKRSNKRSSSTPPDQFYLEADDDSSSSIPQAPTSPKSSNLQQKSPRTMRRSVRQRALSPDAYLPEPEHHFLTPRLKETVSKPSSSLPELLDPISFADFLDCEWPNDKIDLPVPLPDPDVFSLDKEDFNTKESLRSPILLQDPDTFLLDEEDGNSKELRSSILLQNLDNFSLDDEDFNTEESLKSLILLRDPDIFSLDEEDFITKELTRSPTPLQDPYIFLLDDEDSNTKESLRSPVPLQDPDVFLLDEEDGNSKESLRPSVPTILHSRPDRQRNDASSTRSGGNSKTQEVDRAASDDMSKNVCFTCDKVGHYIIDCPMSWRLDLLVLDNFPYSSSRYRASLGTCMQAEANNSDLNPGANDLTQTSSWNSYPADTSLTGNFPRPNLPHIANAGDQLQAKPKSDLDPPTDSFYPYQFKRGDYVCKLLPENWMDTSEKVSSFFPADWAQEVAKQIETRFWEGQKTMRNAGFNFRLGNYLDDEGSGEEESEDEELTVILSRQTKSSGCSSLRETQKRKENRPPVPTKATAHQTGHNYNMEERVRNMLTRESPRNPHSFRITNGTGTFYPGPSDWFCLSEGCREFNTPESFICKKCSRPRGTRGVDGRIEIFQPGDWVCPFRDCSRHNYSKHVICKGCGSRSKAPTTMPLLWKCSSFNCGETNDNGVVRCRKCGSPRILFQNPPSRATVNAFHAGDWYCGASGCAAHNSSRDISCWKCGGTDTTLVAPGQVVQNTPARGILPPPGWNCMIMGCGVYNTPRIFNCWQCGNPRADFFRGPPIF</sequence>
<feature type="compositionally biased region" description="Polar residues" evidence="6">
    <location>
        <begin position="584"/>
        <end position="594"/>
    </location>
</feature>
<keyword evidence="5" id="KW-0175">Coiled coil</keyword>
<feature type="compositionally biased region" description="Polar residues" evidence="6">
    <location>
        <begin position="1046"/>
        <end position="1066"/>
    </location>
</feature>
<feature type="compositionally biased region" description="Polar residues" evidence="6">
    <location>
        <begin position="644"/>
        <end position="658"/>
    </location>
</feature>
<dbReference type="PROSITE" id="PS50158">
    <property type="entry name" value="ZF_CCHC"/>
    <property type="match status" value="1"/>
</dbReference>
<dbReference type="Proteomes" id="UP000308671">
    <property type="component" value="Unassembled WGS sequence"/>
</dbReference>
<feature type="compositionally biased region" description="Low complexity" evidence="6">
    <location>
        <begin position="97"/>
        <end position="111"/>
    </location>
</feature>
<feature type="region of interest" description="Disordered" evidence="6">
    <location>
        <begin position="681"/>
        <end position="736"/>
    </location>
</feature>
<feature type="compositionally biased region" description="Polar residues" evidence="6">
    <location>
        <begin position="1296"/>
        <end position="1308"/>
    </location>
</feature>
<keyword evidence="2 4" id="KW-0863">Zinc-finger</keyword>
<dbReference type="PROSITE" id="PS50199">
    <property type="entry name" value="ZF_RANBP2_2"/>
    <property type="match status" value="4"/>
</dbReference>
<feature type="compositionally biased region" description="Polar residues" evidence="6">
    <location>
        <begin position="841"/>
        <end position="853"/>
    </location>
</feature>
<keyword evidence="1" id="KW-0479">Metal-binding</keyword>
<dbReference type="EMBL" id="PQXL01000031">
    <property type="protein sequence ID" value="THV54249.1"/>
    <property type="molecule type" value="Genomic_DNA"/>
</dbReference>
<feature type="coiled-coil region" evidence="5">
    <location>
        <begin position="512"/>
        <end position="539"/>
    </location>
</feature>
<dbReference type="OrthoDB" id="4777753at2759"/>
<dbReference type="SMART" id="SM00343">
    <property type="entry name" value="ZnF_C2HC"/>
    <property type="match status" value="3"/>
</dbReference>
<feature type="region of interest" description="Disordered" evidence="6">
    <location>
        <begin position="1269"/>
        <end position="1315"/>
    </location>
</feature>
<evidence type="ECO:0000256" key="3">
    <source>
        <dbReference type="ARBA" id="ARBA00022833"/>
    </source>
</evidence>
<feature type="compositionally biased region" description="Polar residues" evidence="6">
    <location>
        <begin position="681"/>
        <end position="711"/>
    </location>
</feature>
<feature type="compositionally biased region" description="Polar residues" evidence="6">
    <location>
        <begin position="112"/>
        <end position="141"/>
    </location>
</feature>
<feature type="region of interest" description="Disordered" evidence="6">
    <location>
        <begin position="374"/>
        <end position="415"/>
    </location>
</feature>
<evidence type="ECO:0000259" key="8">
    <source>
        <dbReference type="PROSITE" id="PS50199"/>
    </source>
</evidence>
<feature type="domain" description="RanBP2-type" evidence="8">
    <location>
        <begin position="1758"/>
        <end position="1789"/>
    </location>
</feature>
<feature type="region of interest" description="Disordered" evidence="6">
    <location>
        <begin position="818"/>
        <end position="855"/>
    </location>
</feature>
<evidence type="ECO:0000256" key="5">
    <source>
        <dbReference type="SAM" id="Coils"/>
    </source>
</evidence>
<evidence type="ECO:0000256" key="1">
    <source>
        <dbReference type="ARBA" id="ARBA00022723"/>
    </source>
</evidence>
<dbReference type="SMART" id="SM00547">
    <property type="entry name" value="ZnF_RBZ"/>
    <property type="match status" value="5"/>
</dbReference>
<feature type="domain" description="RanBP2-type" evidence="8">
    <location>
        <begin position="1709"/>
        <end position="1740"/>
    </location>
</feature>
<evidence type="ECO:0000256" key="4">
    <source>
        <dbReference type="PROSITE-ProRule" id="PRU00322"/>
    </source>
</evidence>
<protein>
    <recommendedName>
        <fullName evidence="11">CCHC-type domain-containing protein</fullName>
    </recommendedName>
</protein>
<feature type="region of interest" description="Disordered" evidence="6">
    <location>
        <begin position="1519"/>
        <end position="1549"/>
    </location>
</feature>
<keyword evidence="10" id="KW-1185">Reference proteome</keyword>
<feature type="compositionally biased region" description="Low complexity" evidence="6">
    <location>
        <begin position="613"/>
        <end position="626"/>
    </location>
</feature>
<proteinExistence type="predicted"/>
<dbReference type="InterPro" id="IPR001876">
    <property type="entry name" value="Znf_RanBP2"/>
</dbReference>
<evidence type="ECO:0008006" key="11">
    <source>
        <dbReference type="Google" id="ProtNLM"/>
    </source>
</evidence>
<dbReference type="Gene3D" id="4.10.60.10">
    <property type="entry name" value="Zinc finger, CCHC-type"/>
    <property type="match status" value="1"/>
</dbReference>
<evidence type="ECO:0000256" key="6">
    <source>
        <dbReference type="SAM" id="MobiDB-lite"/>
    </source>
</evidence>
<feature type="compositionally biased region" description="Basic and acidic residues" evidence="6">
    <location>
        <begin position="374"/>
        <end position="404"/>
    </location>
</feature>
<dbReference type="SUPFAM" id="SSF90209">
    <property type="entry name" value="Ran binding protein zinc finger-like"/>
    <property type="match status" value="1"/>
</dbReference>
<dbReference type="InterPro" id="IPR036443">
    <property type="entry name" value="Znf_RanBP2_sf"/>
</dbReference>
<dbReference type="Gene3D" id="4.10.1060.10">
    <property type="entry name" value="Zinc finger, RanBP2-type"/>
    <property type="match status" value="1"/>
</dbReference>
<evidence type="ECO:0000259" key="7">
    <source>
        <dbReference type="PROSITE" id="PS50158"/>
    </source>
</evidence>
<feature type="region of interest" description="Disordered" evidence="6">
    <location>
        <begin position="907"/>
        <end position="1090"/>
    </location>
</feature>
<dbReference type="GO" id="GO:0008270">
    <property type="term" value="F:zinc ion binding"/>
    <property type="evidence" value="ECO:0007669"/>
    <property type="project" value="UniProtKB-KW"/>
</dbReference>
<feature type="domain" description="CCHC-type" evidence="7">
    <location>
        <begin position="1324"/>
        <end position="1338"/>
    </location>
</feature>
<feature type="region of interest" description="Disordered" evidence="6">
    <location>
        <begin position="470"/>
        <end position="503"/>
    </location>
</feature>
<feature type="domain" description="RanBP2-type" evidence="8">
    <location>
        <begin position="1585"/>
        <end position="1618"/>
    </location>
</feature>
<dbReference type="GO" id="GO:0003676">
    <property type="term" value="F:nucleic acid binding"/>
    <property type="evidence" value="ECO:0007669"/>
    <property type="project" value="InterPro"/>
</dbReference>
<feature type="domain" description="RanBP2-type" evidence="8">
    <location>
        <begin position="1629"/>
        <end position="1660"/>
    </location>
</feature>
<organism evidence="9 10">
    <name type="scientific">Botrytis galanthina</name>
    <dbReference type="NCBI Taxonomy" id="278940"/>
    <lineage>
        <taxon>Eukaryota</taxon>
        <taxon>Fungi</taxon>
        <taxon>Dikarya</taxon>
        <taxon>Ascomycota</taxon>
        <taxon>Pezizomycotina</taxon>
        <taxon>Leotiomycetes</taxon>
        <taxon>Helotiales</taxon>
        <taxon>Sclerotiniaceae</taxon>
        <taxon>Botrytis</taxon>
    </lineage>
</organism>
<evidence type="ECO:0000256" key="2">
    <source>
        <dbReference type="ARBA" id="ARBA00022771"/>
    </source>
</evidence>
<feature type="compositionally biased region" description="Polar residues" evidence="6">
    <location>
        <begin position="436"/>
        <end position="453"/>
    </location>
</feature>
<name>A0A4S8RHX9_9HELO</name>
<feature type="compositionally biased region" description="Basic and acidic residues" evidence="6">
    <location>
        <begin position="934"/>
        <end position="948"/>
    </location>
</feature>
<dbReference type="SUPFAM" id="SSF57756">
    <property type="entry name" value="Retrovirus zinc finger-like domains"/>
    <property type="match status" value="2"/>
</dbReference>
<accession>A0A4S8RHX9</accession>
<feature type="compositionally biased region" description="Polar residues" evidence="6">
    <location>
        <begin position="1000"/>
        <end position="1016"/>
    </location>
</feature>
<feature type="compositionally biased region" description="Polar residues" evidence="6">
    <location>
        <begin position="493"/>
        <end position="503"/>
    </location>
</feature>
<feature type="compositionally biased region" description="Polar residues" evidence="6">
    <location>
        <begin position="1519"/>
        <end position="1529"/>
    </location>
</feature>
<reference evidence="9 10" key="1">
    <citation type="submission" date="2017-12" db="EMBL/GenBank/DDBJ databases">
        <title>Comparative genomics of Botrytis spp.</title>
        <authorList>
            <person name="Valero-Jimenez C.A."/>
            <person name="Tapia P."/>
            <person name="Veloso J."/>
            <person name="Silva-Moreno E."/>
            <person name="Staats M."/>
            <person name="Valdes J.H."/>
            <person name="Van Kan J.A.L."/>
        </authorList>
    </citation>
    <scope>NUCLEOTIDE SEQUENCE [LARGE SCALE GENOMIC DNA]</scope>
    <source>
        <strain evidence="9 10">MUCL435</strain>
    </source>
</reference>
<evidence type="ECO:0000313" key="10">
    <source>
        <dbReference type="Proteomes" id="UP000308671"/>
    </source>
</evidence>
<dbReference type="InterPro" id="IPR001878">
    <property type="entry name" value="Znf_CCHC"/>
</dbReference>
<feature type="compositionally biased region" description="Polar residues" evidence="6">
    <location>
        <begin position="909"/>
        <end position="927"/>
    </location>
</feature>
<feature type="region of interest" description="Disordered" evidence="6">
    <location>
        <begin position="427"/>
        <end position="454"/>
    </location>
</feature>